<dbReference type="GO" id="GO:0005576">
    <property type="term" value="C:extracellular region"/>
    <property type="evidence" value="ECO:0007669"/>
    <property type="project" value="InterPro"/>
</dbReference>
<keyword evidence="1" id="KW-1015">Disulfide bond</keyword>
<dbReference type="SMART" id="SM00211">
    <property type="entry name" value="TY"/>
    <property type="match status" value="2"/>
</dbReference>
<dbReference type="SUPFAM" id="SSF57610">
    <property type="entry name" value="Thyroglobulin type-1 domain"/>
    <property type="match status" value="2"/>
</dbReference>
<feature type="domain" description="Thyroglobulin type-1" evidence="3">
    <location>
        <begin position="1"/>
        <end position="73"/>
    </location>
</feature>
<feature type="domain" description="WAP" evidence="5">
    <location>
        <begin position="341"/>
        <end position="393"/>
    </location>
</feature>
<feature type="domain" description="Antistasin-like" evidence="4">
    <location>
        <begin position="73"/>
        <end position="98"/>
    </location>
</feature>
<evidence type="ECO:0000256" key="1">
    <source>
        <dbReference type="ARBA" id="ARBA00023157"/>
    </source>
</evidence>
<dbReference type="Gene3D" id="4.10.75.10">
    <property type="entry name" value="Elafin-like"/>
    <property type="match status" value="1"/>
</dbReference>
<dbReference type="PROSITE" id="PS00484">
    <property type="entry name" value="THYROGLOBULIN_1_1"/>
    <property type="match status" value="1"/>
</dbReference>
<dbReference type="InterPro" id="IPR004094">
    <property type="entry name" value="Antistasin-like"/>
</dbReference>
<dbReference type="SUPFAM" id="SSF57256">
    <property type="entry name" value="Elafin-like"/>
    <property type="match status" value="1"/>
</dbReference>
<dbReference type="InterPro" id="IPR008197">
    <property type="entry name" value="WAP_dom"/>
</dbReference>
<sequence>MLRWPLQPSPLPLPVAGGQFRIIFEPKCDAKGQFAAEQTDGDFTFCVDERGKELEGSRRRSDQFVGCDQKQSCPSTQCHLKCPFGFQFDSEGCPQCQCRDSPCNFVKCPKEMCQFGDKLTPCVHLLATTLREVDKLVEVPKSIGRPTVQCNGQGHFEKAQFDPINGQFWCVDPVSGVEAVGSRISASPLGHVSPPPDCSVRRHFCKSNCSALKGLCPHGLRMDHRGCPLDEQCQCRNACDDFKCSFPDKEICLLKVVECVDEAICPPIPTCVQNVCQRFGLQSIGNFVCSNSAECQKKDGNPDQEQSLSALSTDLSSSMSAGVDAFRGKTLSKVEGVNGSGGRRQGLCPAVDAGGVGEGGDCSDICSTDADCAGIQKCCPNTARGCRQCVQPLLTTSEHTFAAFQS</sequence>
<evidence type="ECO:0000313" key="7">
    <source>
        <dbReference type="WBParaSite" id="GPLIN_000551200"/>
    </source>
</evidence>
<name>A0A183BY22_GLOPA</name>
<comment type="caution">
    <text evidence="2">Lacks conserved residue(s) required for the propagation of feature annotation.</text>
</comment>
<dbReference type="PROSITE" id="PS51162">
    <property type="entry name" value="THYROGLOBULIN_1_2"/>
    <property type="match status" value="2"/>
</dbReference>
<evidence type="ECO:0000256" key="2">
    <source>
        <dbReference type="PROSITE-ProRule" id="PRU00500"/>
    </source>
</evidence>
<dbReference type="InterPro" id="IPR011061">
    <property type="entry name" value="Hirudin/antistatin"/>
</dbReference>
<dbReference type="AlphaFoldDB" id="A0A183BY22"/>
<dbReference type="Pfam" id="PF00086">
    <property type="entry name" value="Thyroglobulin_1"/>
    <property type="match status" value="2"/>
</dbReference>
<evidence type="ECO:0000259" key="3">
    <source>
        <dbReference type="PROSITE" id="PS51162"/>
    </source>
</evidence>
<proteinExistence type="predicted"/>
<evidence type="ECO:0000259" key="4">
    <source>
        <dbReference type="PROSITE" id="PS51252"/>
    </source>
</evidence>
<dbReference type="InterPro" id="IPR036857">
    <property type="entry name" value="Thyroglobulin_1_sf"/>
</dbReference>
<evidence type="ECO:0000313" key="6">
    <source>
        <dbReference type="Proteomes" id="UP000050741"/>
    </source>
</evidence>
<organism evidence="6 7">
    <name type="scientific">Globodera pallida</name>
    <name type="common">Potato cyst nematode worm</name>
    <name type="synonym">Heterodera pallida</name>
    <dbReference type="NCBI Taxonomy" id="36090"/>
    <lineage>
        <taxon>Eukaryota</taxon>
        <taxon>Metazoa</taxon>
        <taxon>Ecdysozoa</taxon>
        <taxon>Nematoda</taxon>
        <taxon>Chromadorea</taxon>
        <taxon>Rhabditida</taxon>
        <taxon>Tylenchina</taxon>
        <taxon>Tylenchomorpha</taxon>
        <taxon>Tylenchoidea</taxon>
        <taxon>Heteroderidae</taxon>
        <taxon>Heteroderinae</taxon>
        <taxon>Globodera</taxon>
    </lineage>
</organism>
<dbReference type="PROSITE" id="PS51390">
    <property type="entry name" value="WAP"/>
    <property type="match status" value="1"/>
</dbReference>
<feature type="domain" description="Thyroglobulin type-1" evidence="3">
    <location>
        <begin position="119"/>
        <end position="198"/>
    </location>
</feature>
<dbReference type="InterPro" id="IPR000716">
    <property type="entry name" value="Thyroglobulin_1"/>
</dbReference>
<accession>A0A183BY22</accession>
<dbReference type="GO" id="GO:0004867">
    <property type="term" value="F:serine-type endopeptidase inhibitor activity"/>
    <property type="evidence" value="ECO:0007669"/>
    <property type="project" value="InterPro"/>
</dbReference>
<dbReference type="Pfam" id="PF02822">
    <property type="entry name" value="Antistasin"/>
    <property type="match status" value="1"/>
</dbReference>
<dbReference type="Pfam" id="PF00095">
    <property type="entry name" value="WAP"/>
    <property type="match status" value="1"/>
</dbReference>
<dbReference type="PROSITE" id="PS51252">
    <property type="entry name" value="ANTISTASIN"/>
    <property type="match status" value="1"/>
</dbReference>
<dbReference type="Gene3D" id="4.10.800.10">
    <property type="entry name" value="Thyroglobulin type-1"/>
    <property type="match status" value="1"/>
</dbReference>
<dbReference type="SMART" id="SM00217">
    <property type="entry name" value="WAP"/>
    <property type="match status" value="1"/>
</dbReference>
<keyword evidence="6" id="KW-1185">Reference proteome</keyword>
<dbReference type="InterPro" id="IPR036645">
    <property type="entry name" value="Elafin-like_sf"/>
</dbReference>
<dbReference type="WBParaSite" id="GPLIN_000551200">
    <property type="protein sequence ID" value="GPLIN_000551200"/>
    <property type="gene ID" value="GPLIN_000551200"/>
</dbReference>
<reference evidence="6" key="1">
    <citation type="submission" date="2014-05" db="EMBL/GenBank/DDBJ databases">
        <title>The genome and life-stage specific transcriptomes of Globodera pallida elucidate key aspects of plant parasitism by a cyst nematode.</title>
        <authorList>
            <person name="Cotton J.A."/>
            <person name="Lilley C.J."/>
            <person name="Jones L.M."/>
            <person name="Kikuchi T."/>
            <person name="Reid A.J."/>
            <person name="Thorpe P."/>
            <person name="Tsai I.J."/>
            <person name="Beasley H."/>
            <person name="Blok V."/>
            <person name="Cock P.J.A."/>
            <person name="Van den Akker S.E."/>
            <person name="Holroyd N."/>
            <person name="Hunt M."/>
            <person name="Mantelin S."/>
            <person name="Naghra H."/>
            <person name="Pain A."/>
            <person name="Palomares-Rius J.E."/>
            <person name="Zarowiecki M."/>
            <person name="Berriman M."/>
            <person name="Jones J.T."/>
            <person name="Urwin P.E."/>
        </authorList>
    </citation>
    <scope>NUCLEOTIDE SEQUENCE [LARGE SCALE GENOMIC DNA]</scope>
    <source>
        <strain evidence="6">Lindley</strain>
    </source>
</reference>
<dbReference type="Proteomes" id="UP000050741">
    <property type="component" value="Unassembled WGS sequence"/>
</dbReference>
<dbReference type="SUPFAM" id="SSF57262">
    <property type="entry name" value="Leech antihemostatic proteins"/>
    <property type="match status" value="1"/>
</dbReference>
<protein>
    <submittedName>
        <fullName evidence="7">Disintegrin domain-containing protein</fullName>
    </submittedName>
</protein>
<reference evidence="7" key="2">
    <citation type="submission" date="2016-06" db="UniProtKB">
        <authorList>
            <consortium name="WormBaseParasite"/>
        </authorList>
    </citation>
    <scope>IDENTIFICATION</scope>
</reference>
<evidence type="ECO:0000259" key="5">
    <source>
        <dbReference type="PROSITE" id="PS51390"/>
    </source>
</evidence>
<dbReference type="Gene3D" id="2.10.22.10">
    <property type="entry name" value="Antistasin, domain 1"/>
    <property type="match status" value="1"/>
</dbReference>